<dbReference type="AlphaFoldDB" id="A0A7W7ZRH4"/>
<gene>
    <name evidence="1" type="ORF">HDF15_003124</name>
</gene>
<comment type="caution">
    <text evidence="1">The sequence shown here is derived from an EMBL/GenBank/DDBJ whole genome shotgun (WGS) entry which is preliminary data.</text>
</comment>
<sequence>MYFAIATTVLVLTVFVPSFIGLRSSSNANWHSL</sequence>
<name>A0A7W7ZRH4_9BACT</name>
<accession>A0A7W7ZRH4</accession>
<dbReference type="Proteomes" id="UP000584867">
    <property type="component" value="Unassembled WGS sequence"/>
</dbReference>
<reference evidence="1 2" key="1">
    <citation type="submission" date="2020-08" db="EMBL/GenBank/DDBJ databases">
        <title>Genomic Encyclopedia of Type Strains, Phase IV (KMG-V): Genome sequencing to study the core and pangenomes of soil and plant-associated prokaryotes.</title>
        <authorList>
            <person name="Whitman W."/>
        </authorList>
    </citation>
    <scope>NUCLEOTIDE SEQUENCE [LARGE SCALE GENOMIC DNA]</scope>
    <source>
        <strain evidence="1 2">X5P3</strain>
    </source>
</reference>
<proteinExistence type="predicted"/>
<evidence type="ECO:0000313" key="1">
    <source>
        <dbReference type="EMBL" id="MBB5064764.1"/>
    </source>
</evidence>
<evidence type="ECO:0000313" key="2">
    <source>
        <dbReference type="Proteomes" id="UP000584867"/>
    </source>
</evidence>
<organism evidence="1 2">
    <name type="scientific">Granulicella mallensis</name>
    <dbReference type="NCBI Taxonomy" id="940614"/>
    <lineage>
        <taxon>Bacteria</taxon>
        <taxon>Pseudomonadati</taxon>
        <taxon>Acidobacteriota</taxon>
        <taxon>Terriglobia</taxon>
        <taxon>Terriglobales</taxon>
        <taxon>Acidobacteriaceae</taxon>
        <taxon>Granulicella</taxon>
    </lineage>
</organism>
<dbReference type="EMBL" id="JACHIO010000012">
    <property type="protein sequence ID" value="MBB5064764.1"/>
    <property type="molecule type" value="Genomic_DNA"/>
</dbReference>
<protein>
    <submittedName>
        <fullName evidence="1">Uncharacterized protein</fullName>
    </submittedName>
</protein>